<name>A0ABW8K945_9GAMM</name>
<dbReference type="Pfam" id="PF13589">
    <property type="entry name" value="HATPase_c_3"/>
    <property type="match status" value="1"/>
</dbReference>
<keyword evidence="6 9" id="KW-0067">ATP-binding</keyword>
<evidence type="ECO:0000256" key="7">
    <source>
        <dbReference type="SAM" id="Coils"/>
    </source>
</evidence>
<protein>
    <recommendedName>
        <fullName evidence="2">histidine kinase</fullName>
        <ecNumber evidence="2">2.7.13.3</ecNumber>
    </recommendedName>
</protein>
<accession>A0ABW8K945</accession>
<dbReference type="EMBL" id="JADIKD010000012">
    <property type="protein sequence ID" value="MFK2919410.1"/>
    <property type="molecule type" value="Genomic_DNA"/>
</dbReference>
<keyword evidence="3" id="KW-0808">Transferase</keyword>
<dbReference type="PROSITE" id="PS50109">
    <property type="entry name" value="HIS_KIN"/>
    <property type="match status" value="1"/>
</dbReference>
<reference evidence="9 10" key="1">
    <citation type="submission" date="2020-10" db="EMBL/GenBank/DDBJ databases">
        <title>Phylogeny of dyella-like bacteria.</title>
        <authorList>
            <person name="Fu J."/>
        </authorList>
    </citation>
    <scope>NUCLEOTIDE SEQUENCE [LARGE SCALE GENOMIC DNA]</scope>
    <source>
        <strain evidence="9 10">BB4</strain>
    </source>
</reference>
<sequence length="786" mass="89397">MATTYHFKTNTLLKNLVGKDLINDDNIAIVELAKNSYDARSPVVLITFEKLSSSSKTGHESRIIIEDHGTGMSLHDIRDKWLNIAYSEKRQLQQENGSYYAGNKGVGRFSCDRLGARLDLLTRIDGERVLHMPINWKDFEVEGDKDLLIQDIDISINRIDDGKAASMAGIKKFPKNGTILVISELRSIWNRDRLLELKRSLEKFLNPNQLFQRNSFKITLRVPELLQKDAGQLYYNTVNGEVRNQVFERLKFNATYIQSHVSAEEGIVDTELYHEGELVFRTKEKNEFYPGLDDVSVIIYYLNSYKKAYFTRQTGIRSVDFGSIFLFLNGFRVAPYGDRGDDWLGLDVRKTQGTTRYLSSRDIVGRIEISDNQDAFQPVSSREGLKNTPAFIELKNAFFIETLRKLERFVVDGLDWDSVPHSLREELRKSDGLDWGNTPEVYVESRERKQQRIALSIMSLIGGDPSRTISYWFNPSLLEAVYETRSEEVRQLLSQIEGSSADQLDGDLKRGLARIRKLLQKKEEETKAAKAEVAELRVVTAKQQRDVEKLRGETETYRAQTLFLQSVAQANVDELVNFHHQINHDSTIVANHLAKAIKALRGMPNSRPIIEDIEKALMANRRISVVAQYASKANFRSGLKKELTDIPAFIEQYLLNIAKEFTATDLNVRVHNSVNEAFEIKASKLELSILIDNLVSNSVKAMSRRLDVEMRLEGKNHLQVSFKDDGKGLSPEVADVESIFEMGVTTSTGSGLGLFHARRIVESMDGRLTAIPQKPKGMEMLLELTR</sequence>
<evidence type="ECO:0000256" key="4">
    <source>
        <dbReference type="ARBA" id="ARBA00022741"/>
    </source>
</evidence>
<dbReference type="GO" id="GO:0005524">
    <property type="term" value="F:ATP binding"/>
    <property type="evidence" value="ECO:0007669"/>
    <property type="project" value="UniProtKB-KW"/>
</dbReference>
<keyword evidence="4" id="KW-0547">Nucleotide-binding</keyword>
<dbReference type="InterPro" id="IPR036890">
    <property type="entry name" value="HATPase_C_sf"/>
</dbReference>
<dbReference type="SUPFAM" id="SSF55874">
    <property type="entry name" value="ATPase domain of HSP90 chaperone/DNA topoisomerase II/histidine kinase"/>
    <property type="match status" value="2"/>
</dbReference>
<comment type="caution">
    <text evidence="9">The sequence shown here is derived from an EMBL/GenBank/DDBJ whole genome shotgun (WGS) entry which is preliminary data.</text>
</comment>
<dbReference type="SMART" id="SM00387">
    <property type="entry name" value="HATPase_c"/>
    <property type="match status" value="1"/>
</dbReference>
<dbReference type="PRINTS" id="PR00344">
    <property type="entry name" value="BCTRLSENSOR"/>
</dbReference>
<evidence type="ECO:0000313" key="10">
    <source>
        <dbReference type="Proteomes" id="UP001620408"/>
    </source>
</evidence>
<evidence type="ECO:0000256" key="1">
    <source>
        <dbReference type="ARBA" id="ARBA00000085"/>
    </source>
</evidence>
<proteinExistence type="predicted"/>
<gene>
    <name evidence="9" type="ORF">ISS97_19260</name>
</gene>
<evidence type="ECO:0000256" key="5">
    <source>
        <dbReference type="ARBA" id="ARBA00022777"/>
    </source>
</evidence>
<dbReference type="RefSeq" id="WP_379984552.1">
    <property type="nucleotide sequence ID" value="NZ_JADIKD010000012.1"/>
</dbReference>
<evidence type="ECO:0000256" key="2">
    <source>
        <dbReference type="ARBA" id="ARBA00012438"/>
    </source>
</evidence>
<dbReference type="InterPro" id="IPR050980">
    <property type="entry name" value="2C_sensor_his_kinase"/>
</dbReference>
<comment type="catalytic activity">
    <reaction evidence="1">
        <text>ATP + protein L-histidine = ADP + protein N-phospho-L-histidine.</text>
        <dbReference type="EC" id="2.7.13.3"/>
    </reaction>
</comment>
<feature type="coiled-coil region" evidence="7">
    <location>
        <begin position="512"/>
        <end position="539"/>
    </location>
</feature>
<keyword evidence="5" id="KW-0418">Kinase</keyword>
<dbReference type="Pfam" id="PF02518">
    <property type="entry name" value="HATPase_c"/>
    <property type="match status" value="1"/>
</dbReference>
<dbReference type="PANTHER" id="PTHR44936:SF10">
    <property type="entry name" value="SENSOR PROTEIN RSTB"/>
    <property type="match status" value="1"/>
</dbReference>
<keyword evidence="7" id="KW-0175">Coiled coil</keyword>
<evidence type="ECO:0000256" key="3">
    <source>
        <dbReference type="ARBA" id="ARBA00022679"/>
    </source>
</evidence>
<organism evidence="9 10">
    <name type="scientific">Dyella koreensis</name>
    <dbReference type="NCBI Taxonomy" id="311235"/>
    <lineage>
        <taxon>Bacteria</taxon>
        <taxon>Pseudomonadati</taxon>
        <taxon>Pseudomonadota</taxon>
        <taxon>Gammaproteobacteria</taxon>
        <taxon>Lysobacterales</taxon>
        <taxon>Rhodanobacteraceae</taxon>
        <taxon>Dyella</taxon>
    </lineage>
</organism>
<evidence type="ECO:0000259" key="8">
    <source>
        <dbReference type="PROSITE" id="PS50109"/>
    </source>
</evidence>
<dbReference type="Gene3D" id="3.30.565.10">
    <property type="entry name" value="Histidine kinase-like ATPase, C-terminal domain"/>
    <property type="match status" value="2"/>
</dbReference>
<keyword evidence="10" id="KW-1185">Reference proteome</keyword>
<dbReference type="PANTHER" id="PTHR44936">
    <property type="entry name" value="SENSOR PROTEIN CREC"/>
    <property type="match status" value="1"/>
</dbReference>
<feature type="domain" description="Histidine kinase" evidence="8">
    <location>
        <begin position="581"/>
        <end position="786"/>
    </location>
</feature>
<dbReference type="InterPro" id="IPR005467">
    <property type="entry name" value="His_kinase_dom"/>
</dbReference>
<dbReference type="InterPro" id="IPR004358">
    <property type="entry name" value="Sig_transdc_His_kin-like_C"/>
</dbReference>
<evidence type="ECO:0000313" key="9">
    <source>
        <dbReference type="EMBL" id="MFK2919410.1"/>
    </source>
</evidence>
<dbReference type="EC" id="2.7.13.3" evidence="2"/>
<dbReference type="Proteomes" id="UP001620408">
    <property type="component" value="Unassembled WGS sequence"/>
</dbReference>
<evidence type="ECO:0000256" key="6">
    <source>
        <dbReference type="ARBA" id="ARBA00022840"/>
    </source>
</evidence>
<dbReference type="InterPro" id="IPR003594">
    <property type="entry name" value="HATPase_dom"/>
</dbReference>